<evidence type="ECO:0000313" key="31">
    <source>
        <dbReference type="Proteomes" id="UP000507470"/>
    </source>
</evidence>
<keyword evidence="7" id="KW-0488">Methylation</keyword>
<evidence type="ECO:0000256" key="8">
    <source>
        <dbReference type="ARBA" id="ARBA00022490"/>
    </source>
</evidence>
<keyword evidence="8" id="KW-0963">Cytoplasm</keyword>
<keyword evidence="12" id="KW-0547">Nucleotide-binding</keyword>
<keyword evidence="18" id="KW-0131">Cell cycle</keyword>
<feature type="domain" description="Phosphatase tensin-type" evidence="28">
    <location>
        <begin position="360"/>
        <end position="527"/>
    </location>
</feature>
<dbReference type="FunFam" id="1.10.287.110:FF:000002">
    <property type="entry name" value="putative tyrosine-protein phosphatase auxilin isoform X2"/>
    <property type="match status" value="1"/>
</dbReference>
<dbReference type="InterPro" id="IPR000719">
    <property type="entry name" value="Prot_kinase_dom"/>
</dbReference>
<dbReference type="SUPFAM" id="SSF49562">
    <property type="entry name" value="C2 domain (Calcium/lipid-binding domain, CaLB)"/>
    <property type="match status" value="1"/>
</dbReference>
<feature type="region of interest" description="Disordered" evidence="25">
    <location>
        <begin position="960"/>
        <end position="990"/>
    </location>
</feature>
<evidence type="ECO:0000256" key="11">
    <source>
        <dbReference type="ARBA" id="ARBA00022679"/>
    </source>
</evidence>
<dbReference type="PROSITE" id="PS50011">
    <property type="entry name" value="PROTEIN_KINASE_DOM"/>
    <property type="match status" value="1"/>
</dbReference>
<dbReference type="SUPFAM" id="SSF46565">
    <property type="entry name" value="Chaperone J-domain"/>
    <property type="match status" value="1"/>
</dbReference>
<dbReference type="GO" id="GO:0005524">
    <property type="term" value="F:ATP binding"/>
    <property type="evidence" value="ECO:0007669"/>
    <property type="project" value="UniProtKB-KW"/>
</dbReference>
<dbReference type="FunFam" id="1.10.510.10:FF:000228">
    <property type="entry name" value="cyclin-G-associated kinase isoform X1"/>
    <property type="match status" value="1"/>
</dbReference>
<keyword evidence="10" id="KW-0597">Phosphoprotein</keyword>
<dbReference type="FunFam" id="3.90.190.10:FF:000008">
    <property type="entry name" value="putative tyrosine-protein phosphatase auxilin isoform X2"/>
    <property type="match status" value="1"/>
</dbReference>
<dbReference type="InterPro" id="IPR008271">
    <property type="entry name" value="Ser/Thr_kinase_AS"/>
</dbReference>
<keyword evidence="14" id="KW-0067">ATP-binding</keyword>
<dbReference type="EC" id="2.7.11.1" evidence="6"/>
<dbReference type="SUPFAM" id="SSF56112">
    <property type="entry name" value="Protein kinase-like (PK-like)"/>
    <property type="match status" value="1"/>
</dbReference>
<keyword evidence="19" id="KW-0968">Cytoplasmic vesicle</keyword>
<feature type="compositionally biased region" description="Polar residues" evidence="25">
    <location>
        <begin position="724"/>
        <end position="735"/>
    </location>
</feature>
<name>A0A6J8B7V3_MYTCO</name>
<evidence type="ECO:0000259" key="26">
    <source>
        <dbReference type="PROSITE" id="PS50011"/>
    </source>
</evidence>
<feature type="domain" description="Protein kinase" evidence="26">
    <location>
        <begin position="1"/>
        <end position="274"/>
    </location>
</feature>
<evidence type="ECO:0000256" key="6">
    <source>
        <dbReference type="ARBA" id="ARBA00012513"/>
    </source>
</evidence>
<feature type="region of interest" description="Disordered" evidence="25">
    <location>
        <begin position="806"/>
        <end position="825"/>
    </location>
</feature>
<comment type="catalytic activity">
    <reaction evidence="21">
        <text>L-seryl-[protein] + ATP = O-phospho-L-seryl-[protein] + ADP + H(+)</text>
        <dbReference type="Rhea" id="RHEA:17989"/>
        <dbReference type="Rhea" id="RHEA-COMP:9863"/>
        <dbReference type="Rhea" id="RHEA-COMP:11604"/>
        <dbReference type="ChEBI" id="CHEBI:15378"/>
        <dbReference type="ChEBI" id="CHEBI:29999"/>
        <dbReference type="ChEBI" id="CHEBI:30616"/>
        <dbReference type="ChEBI" id="CHEBI:83421"/>
        <dbReference type="ChEBI" id="CHEBI:456216"/>
        <dbReference type="EC" id="2.7.11.1"/>
    </reaction>
</comment>
<dbReference type="FunFam" id="2.60.40.1110:FF:000001">
    <property type="entry name" value="cyclin-G-associated kinase isoform X2"/>
    <property type="match status" value="1"/>
</dbReference>
<evidence type="ECO:0000256" key="21">
    <source>
        <dbReference type="ARBA" id="ARBA00048679"/>
    </source>
</evidence>
<keyword evidence="16" id="KW-0007">Acetylation</keyword>
<dbReference type="GO" id="GO:0035612">
    <property type="term" value="F:AP-2 adaptor complex binding"/>
    <property type="evidence" value="ECO:0007669"/>
    <property type="project" value="TreeGrafter"/>
</dbReference>
<reference evidence="30 31" key="1">
    <citation type="submission" date="2020-06" db="EMBL/GenBank/DDBJ databases">
        <authorList>
            <person name="Li R."/>
            <person name="Bekaert M."/>
        </authorList>
    </citation>
    <scope>NUCLEOTIDE SEQUENCE [LARGE SCALE GENOMIC DNA]</scope>
    <source>
        <strain evidence="31">wild</strain>
    </source>
</reference>
<feature type="domain" description="C2 tensin-type" evidence="29">
    <location>
        <begin position="533"/>
        <end position="671"/>
    </location>
</feature>
<comment type="function">
    <text evidence="22">Associates with cyclin G and CDK5. Seems to act as an auxilin homolog that is involved in the uncoating of clathrin-coated vesicles by Hsc70 in non-neuronal cells. Expression oscillates slightly during the cell cycle, peaking at G1. May play a role in clathrin-mediated endocytosis and intracellular trafficking, and in the dynamics of clathrin assembly/disassembly.</text>
</comment>
<evidence type="ECO:0000256" key="18">
    <source>
        <dbReference type="ARBA" id="ARBA00023306"/>
    </source>
</evidence>
<dbReference type="InterPro" id="IPR036869">
    <property type="entry name" value="J_dom_sf"/>
</dbReference>
<dbReference type="Pfam" id="PF10409">
    <property type="entry name" value="PTEN_C2"/>
    <property type="match status" value="1"/>
</dbReference>
<evidence type="ECO:0000256" key="20">
    <source>
        <dbReference type="ARBA" id="ARBA00047899"/>
    </source>
</evidence>
<evidence type="ECO:0000256" key="9">
    <source>
        <dbReference type="ARBA" id="ARBA00022527"/>
    </source>
</evidence>
<evidence type="ECO:0000256" key="16">
    <source>
        <dbReference type="ARBA" id="ARBA00022990"/>
    </source>
</evidence>
<keyword evidence="15" id="KW-0965">Cell junction</keyword>
<dbReference type="InterPro" id="IPR029021">
    <property type="entry name" value="Prot-tyrosine_phosphatase-like"/>
</dbReference>
<evidence type="ECO:0000256" key="5">
    <source>
        <dbReference type="ARBA" id="ARBA00005490"/>
    </source>
</evidence>
<feature type="domain" description="J" evidence="27">
    <location>
        <begin position="1255"/>
        <end position="1319"/>
    </location>
</feature>
<dbReference type="Proteomes" id="UP000507470">
    <property type="component" value="Unassembled WGS sequence"/>
</dbReference>
<feature type="region of interest" description="Disordered" evidence="25">
    <location>
        <begin position="303"/>
        <end position="330"/>
    </location>
</feature>
<gene>
    <name evidence="30" type="ORF">MCOR_15659</name>
</gene>
<dbReference type="InterPro" id="IPR011009">
    <property type="entry name" value="Kinase-like_dom_sf"/>
</dbReference>
<dbReference type="GO" id="GO:0005794">
    <property type="term" value="C:Golgi apparatus"/>
    <property type="evidence" value="ECO:0007669"/>
    <property type="project" value="UniProtKB-SubCell"/>
</dbReference>
<evidence type="ECO:0000259" key="28">
    <source>
        <dbReference type="PROSITE" id="PS51181"/>
    </source>
</evidence>
<dbReference type="GO" id="GO:0005925">
    <property type="term" value="C:focal adhesion"/>
    <property type="evidence" value="ECO:0007669"/>
    <property type="project" value="UniProtKB-SubCell"/>
</dbReference>
<keyword evidence="11 30" id="KW-0808">Transferase</keyword>
<evidence type="ECO:0000256" key="4">
    <source>
        <dbReference type="ARBA" id="ARBA00004601"/>
    </source>
</evidence>
<dbReference type="PANTHER" id="PTHR22967">
    <property type="entry name" value="SERINE/THREONINE PROTEIN KINASE"/>
    <property type="match status" value="1"/>
</dbReference>
<protein>
    <recommendedName>
        <fullName evidence="23">Cyclin-G-associated kinase</fullName>
        <ecNumber evidence="6">2.7.11.1</ecNumber>
    </recommendedName>
    <alternativeName>
        <fullName evidence="24">DnaJ homolog subfamily C member 26</fullName>
    </alternativeName>
</protein>
<evidence type="ECO:0000256" key="15">
    <source>
        <dbReference type="ARBA" id="ARBA00022949"/>
    </source>
</evidence>
<dbReference type="GO" id="GO:0045747">
    <property type="term" value="P:positive regulation of Notch signaling pathway"/>
    <property type="evidence" value="ECO:0007669"/>
    <property type="project" value="TreeGrafter"/>
</dbReference>
<dbReference type="PANTHER" id="PTHR22967:SF105">
    <property type="entry name" value="CYCLIN-G-ASSOCIATED KINASE"/>
    <property type="match status" value="1"/>
</dbReference>
<feature type="region of interest" description="Disordered" evidence="25">
    <location>
        <begin position="923"/>
        <end position="947"/>
    </location>
</feature>
<evidence type="ECO:0000256" key="7">
    <source>
        <dbReference type="ARBA" id="ARBA00022481"/>
    </source>
</evidence>
<dbReference type="PROSITE" id="PS50076">
    <property type="entry name" value="DNAJ_2"/>
    <property type="match status" value="1"/>
</dbReference>
<sequence>MSMFITGGFAFVYIAQDTTSGKDFALKRLLANDEEKNKAVLEEIRFMKKLTGHSNIVQFIAAASIGKEESGHGQAEYLLLMELCSGGQLVDIINRRPGPLPCDQVLLSFYQTCRAVQHMHRQNPPIVHRDLKVENLLLSSQGSIKLCDFGSATTKTHYPDSGWSAIQRSLVEDEITRNTTPMYRSPEMLDLYMNYPICEGLDIWALGCVLYLLCFNVHPFEDSAKLRIINGNYTIPDTDREYTVFHDLIRSMLQVNPNDRPNITDVLDRLQEVAAARNINLKTPLNITEGIYATPFSGISATPFSDSSDSPVRQAPPPPQPSTYNEGQTTAGSIFSSLKGGAGSLMKNIKDASAKVMETVSATVNKADLDLSYITSRVIVMSFPSEGVESAFKNHIDEVRNYLDYKHKNSYAVYNISQKSYRTIKFENRVSECGWTARKAPTLASLFAICKNMHLWLRQNPHNICVVHCLDGKASSATVVGAFLVFCRLFESSQQALHLFSSKRCQPGLSPAQRRYIGYISEMVADTPYLPHSRPVMIKNLIMSPVPLFNKMRNGCRPFVEIFVGEDRIMSTSQEYDKMRGFVVDEGKAIIPLNMSVVGDITVIAYHARSTFGGKVQGKITSMKMFQLQFHTGMVKPETTNIKFTQFDLDQLETADKYPDLFSVSLDVIVSPNERPRTDSMYPWQKFDTQKLNPRVLFSSKDELYQVLNEFGISERVKSRLHRTTSQPSSENSSPAHVPKPQEPKQETRKTEEPVNKKSFFDSLSWQQEESKGLGEVKSFADRESESGLLSGSEDEDDFAALTSERMKGLPNGNSGSQNSIGGKKSPNVDLFYSGNNSDNVDLFSMGNQSKQQDVDFFSSGNNTENVDLFSLGNQSKPQNVDLFASKSDNQLFDLSGEQAEADILNSKNGDVSEQMDLLNINEPSDDLDFLGGTQNSVPSGQQSTFDPFQELSSRQTNAFPTANSTQKPSGTFDPFQTSVSSKNNSKNTQEDEFIKMMESNSSNDTGPNLLGNWDSSNVVKFNTSNIPVNRSSPNLRQSHSASNLGGMQQNNSGTKLPAMGGFGSQQNILSANQAKPAQQQQQPKKLDPFADLGSLGSIGGNKQSAGWQNKPSPQGSPKLNRPQAVINKNSPQGSPQISRPPQHKPNYNVNFPAPPSNTGKSSVIGDRSDRGVRKPFGPKPSVSNHAFEDLLGQQGFSSTAKSNEQKTIASMRRQQLVEDMDPDKLKILEWVQGKERNIRALLCSLHTVLWEGEERWKGIGMHDLVTPEQVKKVYRKAVLAVHPDKLTGSPHEDMAKMIFMELNDGWAQFEEEGMKALY</sequence>
<dbReference type="PROSITE" id="PS00108">
    <property type="entry name" value="PROTEIN_KINASE_ST"/>
    <property type="match status" value="1"/>
</dbReference>
<feature type="region of interest" description="Disordered" evidence="25">
    <location>
        <begin position="719"/>
        <end position="796"/>
    </location>
</feature>
<keyword evidence="13" id="KW-0418">Kinase</keyword>
<evidence type="ECO:0000256" key="2">
    <source>
        <dbReference type="ARBA" id="ARBA00004246"/>
    </source>
</evidence>
<dbReference type="GO" id="GO:2000369">
    <property type="term" value="P:regulation of clathrin-dependent endocytosis"/>
    <property type="evidence" value="ECO:0007669"/>
    <property type="project" value="TreeGrafter"/>
</dbReference>
<comment type="subcellular location">
    <subcellularLocation>
        <location evidence="2">Cell junction</location>
        <location evidence="2">Focal adhesion</location>
    </subcellularLocation>
    <subcellularLocation>
        <location evidence="3">Cytoplasm</location>
        <location evidence="3">Perinuclear region</location>
    </subcellularLocation>
    <subcellularLocation>
        <location evidence="1">Cytoplasmic vesicle</location>
        <location evidence="1">Clathrin-coated vesicle</location>
    </subcellularLocation>
    <subcellularLocation>
        <location evidence="4">Golgi apparatus</location>
        <location evidence="4">trans-Golgi network</location>
    </subcellularLocation>
</comment>
<dbReference type="Gene3D" id="2.60.40.1110">
    <property type="match status" value="1"/>
</dbReference>
<dbReference type="EMBL" id="CACVKT020002745">
    <property type="protein sequence ID" value="CAC5379616.1"/>
    <property type="molecule type" value="Genomic_DNA"/>
</dbReference>
<evidence type="ECO:0000313" key="30">
    <source>
        <dbReference type="EMBL" id="CAC5379616.1"/>
    </source>
</evidence>
<evidence type="ECO:0000256" key="25">
    <source>
        <dbReference type="SAM" id="MobiDB-lite"/>
    </source>
</evidence>
<proteinExistence type="inferred from homology"/>
<dbReference type="GO" id="GO:0004674">
    <property type="term" value="F:protein serine/threonine kinase activity"/>
    <property type="evidence" value="ECO:0007669"/>
    <property type="project" value="UniProtKB-KW"/>
</dbReference>
<keyword evidence="9" id="KW-0723">Serine/threonine-protein kinase</keyword>
<feature type="compositionally biased region" description="Low complexity" evidence="25">
    <location>
        <begin position="812"/>
        <end position="825"/>
    </location>
</feature>
<evidence type="ECO:0000256" key="19">
    <source>
        <dbReference type="ARBA" id="ARBA00023329"/>
    </source>
</evidence>
<dbReference type="Gene3D" id="1.10.287.110">
    <property type="entry name" value="DnaJ domain"/>
    <property type="match status" value="1"/>
</dbReference>
<dbReference type="PROSITE" id="PS51181">
    <property type="entry name" value="PPASE_TENSIN"/>
    <property type="match status" value="1"/>
</dbReference>
<dbReference type="SUPFAM" id="SSF52799">
    <property type="entry name" value="(Phosphotyrosine protein) phosphatases II"/>
    <property type="match status" value="1"/>
</dbReference>
<feature type="compositionally biased region" description="Polar residues" evidence="25">
    <location>
        <begin position="933"/>
        <end position="947"/>
    </location>
</feature>
<feature type="compositionally biased region" description="Polar residues" evidence="25">
    <location>
        <begin position="960"/>
        <end position="980"/>
    </location>
</feature>
<dbReference type="InterPro" id="IPR014020">
    <property type="entry name" value="Tensin_C2-dom"/>
</dbReference>
<organism evidence="30 31">
    <name type="scientific">Mytilus coruscus</name>
    <name type="common">Sea mussel</name>
    <dbReference type="NCBI Taxonomy" id="42192"/>
    <lineage>
        <taxon>Eukaryota</taxon>
        <taxon>Metazoa</taxon>
        <taxon>Spiralia</taxon>
        <taxon>Lophotrochozoa</taxon>
        <taxon>Mollusca</taxon>
        <taxon>Bivalvia</taxon>
        <taxon>Autobranchia</taxon>
        <taxon>Pteriomorphia</taxon>
        <taxon>Mytilida</taxon>
        <taxon>Mytiloidea</taxon>
        <taxon>Mytilidae</taxon>
        <taxon>Mytilinae</taxon>
        <taxon>Mytilus</taxon>
    </lineage>
</organism>
<evidence type="ECO:0000256" key="10">
    <source>
        <dbReference type="ARBA" id="ARBA00022553"/>
    </source>
</evidence>
<evidence type="ECO:0000256" key="13">
    <source>
        <dbReference type="ARBA" id="ARBA00022777"/>
    </source>
</evidence>
<evidence type="ECO:0000256" key="14">
    <source>
        <dbReference type="ARBA" id="ARBA00022840"/>
    </source>
</evidence>
<dbReference type="InterPro" id="IPR029023">
    <property type="entry name" value="Tensin_phosphatase"/>
</dbReference>
<evidence type="ECO:0000256" key="17">
    <source>
        <dbReference type="ARBA" id="ARBA00023034"/>
    </source>
</evidence>
<evidence type="ECO:0000256" key="23">
    <source>
        <dbReference type="ARBA" id="ARBA00068393"/>
    </source>
</evidence>
<dbReference type="Gene3D" id="3.90.190.10">
    <property type="entry name" value="Protein tyrosine phosphatase superfamily"/>
    <property type="match status" value="1"/>
</dbReference>
<dbReference type="Gene3D" id="1.10.510.10">
    <property type="entry name" value="Transferase(Phosphotransferase) domain 1"/>
    <property type="match status" value="1"/>
</dbReference>
<accession>A0A6J8B7V3</accession>
<dbReference type="GO" id="GO:0048471">
    <property type="term" value="C:perinuclear region of cytoplasm"/>
    <property type="evidence" value="ECO:0007669"/>
    <property type="project" value="UniProtKB-SubCell"/>
</dbReference>
<comment type="catalytic activity">
    <reaction evidence="20">
        <text>L-threonyl-[protein] + ATP = O-phospho-L-threonyl-[protein] + ADP + H(+)</text>
        <dbReference type="Rhea" id="RHEA:46608"/>
        <dbReference type="Rhea" id="RHEA-COMP:11060"/>
        <dbReference type="Rhea" id="RHEA-COMP:11605"/>
        <dbReference type="ChEBI" id="CHEBI:15378"/>
        <dbReference type="ChEBI" id="CHEBI:30013"/>
        <dbReference type="ChEBI" id="CHEBI:30616"/>
        <dbReference type="ChEBI" id="CHEBI:61977"/>
        <dbReference type="ChEBI" id="CHEBI:456216"/>
        <dbReference type="EC" id="2.7.11.1"/>
    </reaction>
</comment>
<dbReference type="InterPro" id="IPR001623">
    <property type="entry name" value="DnaJ_domain"/>
</dbReference>
<evidence type="ECO:0000259" key="29">
    <source>
        <dbReference type="PROSITE" id="PS51182"/>
    </source>
</evidence>
<dbReference type="OrthoDB" id="1717591at2759"/>
<evidence type="ECO:0000256" key="12">
    <source>
        <dbReference type="ARBA" id="ARBA00022741"/>
    </source>
</evidence>
<evidence type="ECO:0000256" key="24">
    <source>
        <dbReference type="ARBA" id="ARBA00076380"/>
    </source>
</evidence>
<feature type="compositionally biased region" description="Polar residues" evidence="25">
    <location>
        <begin position="1127"/>
        <end position="1150"/>
    </location>
</feature>
<feature type="compositionally biased region" description="Low complexity" evidence="25">
    <location>
        <begin position="1074"/>
        <end position="1084"/>
    </location>
</feature>
<keyword evidence="17" id="KW-0333">Golgi apparatus</keyword>
<evidence type="ECO:0000256" key="3">
    <source>
        <dbReference type="ARBA" id="ARBA00004556"/>
    </source>
</evidence>
<feature type="region of interest" description="Disordered" evidence="25">
    <location>
        <begin position="1025"/>
        <end position="1186"/>
    </location>
</feature>
<dbReference type="SMART" id="SM01326">
    <property type="entry name" value="PTEN_C2"/>
    <property type="match status" value="1"/>
</dbReference>
<feature type="compositionally biased region" description="Polar residues" evidence="25">
    <location>
        <begin position="1025"/>
        <end position="1055"/>
    </location>
</feature>
<evidence type="ECO:0000256" key="1">
    <source>
        <dbReference type="ARBA" id="ARBA00004132"/>
    </source>
</evidence>
<feature type="compositionally biased region" description="Basic and acidic residues" evidence="25">
    <location>
        <begin position="740"/>
        <end position="760"/>
    </location>
</feature>
<keyword evidence="31" id="KW-1185">Reference proteome</keyword>
<evidence type="ECO:0000256" key="22">
    <source>
        <dbReference type="ARBA" id="ARBA00054326"/>
    </source>
</evidence>
<feature type="compositionally biased region" description="Polar residues" evidence="25">
    <location>
        <begin position="1101"/>
        <end position="1118"/>
    </location>
</feature>
<feature type="compositionally biased region" description="Basic and acidic residues" evidence="25">
    <location>
        <begin position="769"/>
        <end position="786"/>
    </location>
</feature>
<comment type="similarity">
    <text evidence="5">Belongs to the protein kinase superfamily. AGC Ser/Thr protein kinase family. PKC subfamily.</text>
</comment>
<dbReference type="GO" id="GO:0030136">
    <property type="term" value="C:clathrin-coated vesicle"/>
    <property type="evidence" value="ECO:0007669"/>
    <property type="project" value="UniProtKB-SubCell"/>
</dbReference>
<dbReference type="CDD" id="cd06257">
    <property type="entry name" value="DnaJ"/>
    <property type="match status" value="1"/>
</dbReference>
<evidence type="ECO:0000259" key="27">
    <source>
        <dbReference type="PROSITE" id="PS50076"/>
    </source>
</evidence>
<dbReference type="Pfam" id="PF00069">
    <property type="entry name" value="Pkinase"/>
    <property type="match status" value="1"/>
</dbReference>
<dbReference type="SMART" id="SM00220">
    <property type="entry name" value="S_TKc"/>
    <property type="match status" value="1"/>
</dbReference>
<dbReference type="InterPro" id="IPR035892">
    <property type="entry name" value="C2_domain_sf"/>
</dbReference>
<dbReference type="PROSITE" id="PS51182">
    <property type="entry name" value="C2_TENSIN"/>
    <property type="match status" value="1"/>
</dbReference>